<feature type="transmembrane region" description="Helical" evidence="1">
    <location>
        <begin position="53"/>
        <end position="72"/>
    </location>
</feature>
<keyword evidence="1" id="KW-1133">Transmembrane helix</keyword>
<reference evidence="2 3" key="1">
    <citation type="submission" date="2024-09" db="EMBL/GenBank/DDBJ databases">
        <authorList>
            <person name="Sun Q."/>
            <person name="Mori K."/>
        </authorList>
    </citation>
    <scope>NUCLEOTIDE SEQUENCE [LARGE SCALE GENOMIC DNA]</scope>
    <source>
        <strain evidence="2 3">JCM 12763</strain>
    </source>
</reference>
<evidence type="ECO:0000256" key="1">
    <source>
        <dbReference type="SAM" id="Phobius"/>
    </source>
</evidence>
<dbReference type="RefSeq" id="WP_141336946.1">
    <property type="nucleotide sequence ID" value="NZ_JBHMAX010000012.1"/>
</dbReference>
<proteinExistence type="predicted"/>
<evidence type="ECO:0000313" key="3">
    <source>
        <dbReference type="Proteomes" id="UP001589613"/>
    </source>
</evidence>
<sequence>MDQLPRTQSPTDITVPESRVRTIVVVRWGLLLWGVALLVVLLVPELRSEGRQWWVWVPVAGLVGGALGHVYLARGRGNAEMA</sequence>
<gene>
    <name evidence="2" type="ORF">ACFFN0_05360</name>
</gene>
<dbReference type="Proteomes" id="UP001589613">
    <property type="component" value="Unassembled WGS sequence"/>
</dbReference>
<keyword evidence="1" id="KW-0812">Transmembrane</keyword>
<accession>A0ABV5V0Y8</accession>
<comment type="caution">
    <text evidence="2">The sequence shown here is derived from an EMBL/GenBank/DDBJ whole genome shotgun (WGS) entry which is preliminary data.</text>
</comment>
<protein>
    <submittedName>
        <fullName evidence="2">DUF2530 domain-containing protein</fullName>
    </submittedName>
</protein>
<feature type="transmembrane region" description="Helical" evidence="1">
    <location>
        <begin position="20"/>
        <end position="41"/>
    </location>
</feature>
<evidence type="ECO:0000313" key="2">
    <source>
        <dbReference type="EMBL" id="MFB9731463.1"/>
    </source>
</evidence>
<keyword evidence="3" id="KW-1185">Reference proteome</keyword>
<keyword evidence="1" id="KW-0472">Membrane</keyword>
<name>A0ABV5V0Y8_9MICO</name>
<dbReference type="EMBL" id="JBHMAX010000012">
    <property type="protein sequence ID" value="MFB9731463.1"/>
    <property type="molecule type" value="Genomic_DNA"/>
</dbReference>
<organism evidence="2 3">
    <name type="scientific">Ornithinimicrobium kibberense</name>
    <dbReference type="NCBI Taxonomy" id="282060"/>
    <lineage>
        <taxon>Bacteria</taxon>
        <taxon>Bacillati</taxon>
        <taxon>Actinomycetota</taxon>
        <taxon>Actinomycetes</taxon>
        <taxon>Micrococcales</taxon>
        <taxon>Ornithinimicrobiaceae</taxon>
        <taxon>Ornithinimicrobium</taxon>
    </lineage>
</organism>